<proteinExistence type="inferred from homology"/>
<dbReference type="PRINTS" id="PR01490">
    <property type="entry name" value="RTXTOXIND"/>
</dbReference>
<dbReference type="PANTHER" id="PTHR30386">
    <property type="entry name" value="MEMBRANE FUSION SUBUNIT OF EMRAB-TOLC MULTIDRUG EFFLUX PUMP"/>
    <property type="match status" value="1"/>
</dbReference>
<reference evidence="12" key="1">
    <citation type="journal article" date="2015" name="Genome Announc.">
        <title>Draft Genome Sequence of Tolypothrix boutellei Strain VB521301.</title>
        <authorList>
            <person name="Chandrababunaidu M.M."/>
            <person name="Singh D."/>
            <person name="Sen D."/>
            <person name="Bhan S."/>
            <person name="Das S."/>
            <person name="Gupta A."/>
            <person name="Adhikary S.P."/>
            <person name="Tripathy S."/>
        </authorList>
    </citation>
    <scope>NUCLEOTIDE SEQUENCE</scope>
    <source>
        <strain evidence="12">VB521301</strain>
    </source>
</reference>
<evidence type="ECO:0000256" key="4">
    <source>
        <dbReference type="ARBA" id="ARBA00022989"/>
    </source>
</evidence>
<dbReference type="GO" id="GO:0016020">
    <property type="term" value="C:membrane"/>
    <property type="evidence" value="ECO:0007669"/>
    <property type="project" value="UniProtKB-SubCell"/>
</dbReference>
<evidence type="ECO:0000256" key="5">
    <source>
        <dbReference type="ARBA" id="ARBA00023136"/>
    </source>
</evidence>
<evidence type="ECO:0000256" key="8">
    <source>
        <dbReference type="SAM" id="Phobius"/>
    </source>
</evidence>
<accession>A0A0C1N8N5</accession>
<feature type="coiled-coil region" evidence="6">
    <location>
        <begin position="291"/>
        <end position="325"/>
    </location>
</feature>
<evidence type="ECO:0000313" key="12">
    <source>
        <dbReference type="EMBL" id="KIE10992.1"/>
    </source>
</evidence>
<dbReference type="InterPro" id="IPR058792">
    <property type="entry name" value="Beta-barrel_RND_2"/>
</dbReference>
<evidence type="ECO:0000256" key="6">
    <source>
        <dbReference type="SAM" id="Coils"/>
    </source>
</evidence>
<gene>
    <name evidence="12" type="ORF">DA73_0221435</name>
</gene>
<evidence type="ECO:0000256" key="2">
    <source>
        <dbReference type="ARBA" id="ARBA00009477"/>
    </source>
</evidence>
<keyword evidence="3 8" id="KW-0812">Transmembrane</keyword>
<keyword evidence="4 8" id="KW-1133">Transmembrane helix</keyword>
<comment type="caution">
    <text evidence="12">The sequence shown here is derived from an EMBL/GenBank/DDBJ whole genome shotgun (WGS) entry which is preliminary data.</text>
</comment>
<evidence type="ECO:0000259" key="9">
    <source>
        <dbReference type="Pfam" id="PF25876"/>
    </source>
</evidence>
<keyword evidence="5 8" id="KW-0472">Membrane</keyword>
<dbReference type="InterPro" id="IPR058624">
    <property type="entry name" value="MdtA-like_HH"/>
</dbReference>
<dbReference type="STRING" id="1479485.DA73_0221435"/>
<dbReference type="Pfam" id="PF25917">
    <property type="entry name" value="BSH_RND"/>
    <property type="match status" value="1"/>
</dbReference>
<protein>
    <submittedName>
        <fullName evidence="12">Secretion protein HlyD</fullName>
    </submittedName>
</protein>
<dbReference type="InterPro" id="IPR050739">
    <property type="entry name" value="MFP"/>
</dbReference>
<feature type="transmembrane region" description="Helical" evidence="8">
    <location>
        <begin position="80"/>
        <end position="100"/>
    </location>
</feature>
<evidence type="ECO:0000256" key="7">
    <source>
        <dbReference type="SAM" id="MobiDB-lite"/>
    </source>
</evidence>
<dbReference type="InterPro" id="IPR058625">
    <property type="entry name" value="MdtA-like_BSH"/>
</dbReference>
<feature type="domain" description="Multidrug resistance protein MdtA-like alpha-helical hairpin" evidence="9">
    <location>
        <begin position="234"/>
        <end position="299"/>
    </location>
</feature>
<evidence type="ECO:0000259" key="11">
    <source>
        <dbReference type="Pfam" id="PF25954"/>
    </source>
</evidence>
<name>A0A0C1N8N5_9CYAN</name>
<evidence type="ECO:0000259" key="10">
    <source>
        <dbReference type="Pfam" id="PF25917"/>
    </source>
</evidence>
<dbReference type="AlphaFoldDB" id="A0A0C1N8N5"/>
<comment type="subcellular location">
    <subcellularLocation>
        <location evidence="1">Membrane</location>
        <topology evidence="1">Single-pass membrane protein</topology>
    </subcellularLocation>
</comment>
<evidence type="ECO:0000256" key="3">
    <source>
        <dbReference type="ARBA" id="ARBA00022692"/>
    </source>
</evidence>
<sequence>MMKLTNDNGNRRNGHKTVVLEPELVKDLETLEAATADKTANEETAVLIPEKSVNTPLEEENQETVPQPPENSKQKKPMGLILAALGVGAIAASGFGYRWWQYASSHQETDNAQVAGHIHQVSSRIPGTVSQVLVNDNQLVQPGQLLVKLDPRDYQSKVQQATAALQNARRQAEAAQANIALASETTTAKTTQAQGDVSGALAAISTATAAVQEAQAGIPAAQAEVKVAEAGVPTAQAQVAQADANLQKAQADYNRYNTLYQQGAIARQQLDTAKAAYDVASAQKSAATQAVQQAQARLAAARVGVAKAQSQLAQAQEGVVSAQAKLAASKGGLQQATASGKQTTVNRSQFEAAKAAIAQTEASLKDAQLQLSYTNITAPASGHIGRKTVEVGNRIQAGTPLMAIVSNEYWLVANFKETQLEDMKPGQEVEIKLDAFPHHTFVGHVDSISPASGAQFALLPPDNATGNFTKIVQRVPVKIVFEPKSIKGYEARITPGMSADVSVTVK</sequence>
<organism evidence="12">
    <name type="scientific">Tolypothrix bouteillei VB521301</name>
    <dbReference type="NCBI Taxonomy" id="1479485"/>
    <lineage>
        <taxon>Bacteria</taxon>
        <taxon>Bacillati</taxon>
        <taxon>Cyanobacteriota</taxon>
        <taxon>Cyanophyceae</taxon>
        <taxon>Nostocales</taxon>
        <taxon>Tolypothrichaceae</taxon>
        <taxon>Tolypothrix</taxon>
    </lineage>
</organism>
<dbReference type="PANTHER" id="PTHR30386:SF26">
    <property type="entry name" value="TRANSPORT PROTEIN COMB"/>
    <property type="match status" value="1"/>
</dbReference>
<dbReference type="Pfam" id="PF25876">
    <property type="entry name" value="HH_MFP_RND"/>
    <property type="match status" value="1"/>
</dbReference>
<dbReference type="Pfam" id="PF25954">
    <property type="entry name" value="Beta-barrel_RND_2"/>
    <property type="match status" value="1"/>
</dbReference>
<evidence type="ECO:0000256" key="1">
    <source>
        <dbReference type="ARBA" id="ARBA00004167"/>
    </source>
</evidence>
<feature type="domain" description="Multidrug resistance protein MdtA-like barrel-sandwich hybrid" evidence="10">
    <location>
        <begin position="120"/>
        <end position="405"/>
    </location>
</feature>
<dbReference type="GO" id="GO:0055085">
    <property type="term" value="P:transmembrane transport"/>
    <property type="evidence" value="ECO:0007669"/>
    <property type="project" value="InterPro"/>
</dbReference>
<keyword evidence="6" id="KW-0175">Coiled coil</keyword>
<feature type="coiled-coil region" evidence="6">
    <location>
        <begin position="232"/>
        <end position="259"/>
    </location>
</feature>
<feature type="region of interest" description="Disordered" evidence="7">
    <location>
        <begin position="49"/>
        <end position="75"/>
    </location>
</feature>
<dbReference type="EMBL" id="JHEG02000048">
    <property type="protein sequence ID" value="KIE10992.1"/>
    <property type="molecule type" value="Genomic_DNA"/>
</dbReference>
<dbReference type="Gene3D" id="2.40.50.100">
    <property type="match status" value="1"/>
</dbReference>
<dbReference type="SUPFAM" id="SSF111369">
    <property type="entry name" value="HlyD-like secretion proteins"/>
    <property type="match status" value="3"/>
</dbReference>
<comment type="similarity">
    <text evidence="2">Belongs to the membrane fusion protein (MFP) (TC 8.A.1) family.</text>
</comment>
<dbReference type="Gene3D" id="1.10.287.470">
    <property type="entry name" value="Helix hairpin bin"/>
    <property type="match status" value="2"/>
</dbReference>
<feature type="coiled-coil region" evidence="6">
    <location>
        <begin position="158"/>
        <end position="185"/>
    </location>
</feature>
<dbReference type="Gene3D" id="2.40.30.170">
    <property type="match status" value="1"/>
</dbReference>
<feature type="domain" description="CusB-like beta-barrel" evidence="11">
    <location>
        <begin position="410"/>
        <end position="451"/>
    </location>
</feature>